<dbReference type="Gene3D" id="1.25.40.10">
    <property type="entry name" value="Tetratricopeptide repeat domain"/>
    <property type="match status" value="1"/>
</dbReference>
<evidence type="ECO:0000313" key="3">
    <source>
        <dbReference type="Proteomes" id="UP001163152"/>
    </source>
</evidence>
<dbReference type="KEGG" id="tsin:OXH18_11830"/>
<dbReference type="RefSeq" id="WP_268612984.1">
    <property type="nucleotide sequence ID" value="NZ_CP113797.1"/>
</dbReference>
<dbReference type="Proteomes" id="UP001163152">
    <property type="component" value="Chromosome"/>
</dbReference>
<dbReference type="InterPro" id="IPR011990">
    <property type="entry name" value="TPR-like_helical_dom_sf"/>
</dbReference>
<protein>
    <recommendedName>
        <fullName evidence="4">Tetratricopeptide repeat protein</fullName>
    </recommendedName>
</protein>
<evidence type="ECO:0000313" key="2">
    <source>
        <dbReference type="EMBL" id="WAL62645.1"/>
    </source>
</evidence>
<evidence type="ECO:0000256" key="1">
    <source>
        <dbReference type="SAM" id="MobiDB-lite"/>
    </source>
</evidence>
<gene>
    <name evidence="2" type="ORF">OXH18_11830</name>
</gene>
<sequence length="215" mass="23305">MVAFNPLRVLPSTSLLLLTTVSTMALVGIGHPVVQAQTPDVSDEVPALPEEEGSAPTPATTTDDLRPLAQGSILSIQGGQRLMDEAGAAVSAQNYELAVSKLQEARQVFNQLSNFYQELAASFSGIDNRIAEEQRAQAVETAQMRDQATYQLALVHRAQNKPELAVPLLIQIIRSQNPTRDLGRQAYQQLFELGFVDSPYPRGSNEPTSALPVPQ</sequence>
<keyword evidence="3" id="KW-1185">Reference proteome</keyword>
<reference evidence="2" key="1">
    <citation type="submission" date="2022-12" db="EMBL/GenBank/DDBJ databases">
        <title>Polyphasic identification of a Novel Hot-Spring Cyanobacterium Ocullathermofonsia sinensis gen nov. sp. nov. and Genomic Insights on its Adaptations to the Thermal Habitat.</title>
        <authorList>
            <person name="Daroch M."/>
            <person name="Tang J."/>
            <person name="Jiang Y."/>
        </authorList>
    </citation>
    <scope>NUCLEOTIDE SEQUENCE</scope>
    <source>
        <strain evidence="2">PKUAC-SCTA174</strain>
    </source>
</reference>
<dbReference type="EMBL" id="CP113797">
    <property type="protein sequence ID" value="WAL62645.1"/>
    <property type="molecule type" value="Genomic_DNA"/>
</dbReference>
<feature type="region of interest" description="Disordered" evidence="1">
    <location>
        <begin position="38"/>
        <end position="64"/>
    </location>
</feature>
<accession>A0A9E9CCD7</accession>
<organism evidence="2 3">
    <name type="scientific">Thermocoleostomius sinensis A174</name>
    <dbReference type="NCBI Taxonomy" id="2016057"/>
    <lineage>
        <taxon>Bacteria</taxon>
        <taxon>Bacillati</taxon>
        <taxon>Cyanobacteriota</taxon>
        <taxon>Cyanophyceae</taxon>
        <taxon>Oculatellales</taxon>
        <taxon>Oculatellaceae</taxon>
        <taxon>Thermocoleostomius</taxon>
    </lineage>
</organism>
<evidence type="ECO:0008006" key="4">
    <source>
        <dbReference type="Google" id="ProtNLM"/>
    </source>
</evidence>
<proteinExistence type="predicted"/>
<name>A0A9E9CCD7_9CYAN</name>
<dbReference type="SUPFAM" id="SSF48452">
    <property type="entry name" value="TPR-like"/>
    <property type="match status" value="1"/>
</dbReference>
<dbReference type="AlphaFoldDB" id="A0A9E9CCD7"/>